<evidence type="ECO:0000256" key="2">
    <source>
        <dbReference type="ARBA" id="ARBA00009726"/>
    </source>
</evidence>
<dbReference type="SUPFAM" id="SSF52540">
    <property type="entry name" value="P-loop containing nucleoside triphosphate hydrolases"/>
    <property type="match status" value="1"/>
</dbReference>
<keyword evidence="8 11" id="KW-1133">Transmembrane helix</keyword>
<name>A0AAN9GBM9_9CAEN</name>
<protein>
    <submittedName>
        <fullName evidence="14">Uncharacterized protein</fullName>
    </submittedName>
</protein>
<dbReference type="InterPro" id="IPR017871">
    <property type="entry name" value="ABC_transporter-like_CS"/>
</dbReference>
<dbReference type="PANTHER" id="PTHR24223:SF443">
    <property type="entry name" value="MULTIDRUG-RESISTANCE LIKE PROTEIN 1, ISOFORM I"/>
    <property type="match status" value="1"/>
</dbReference>
<dbReference type="PROSITE" id="PS50893">
    <property type="entry name" value="ABC_TRANSPORTER_2"/>
    <property type="match status" value="1"/>
</dbReference>
<evidence type="ECO:0000256" key="6">
    <source>
        <dbReference type="ARBA" id="ARBA00022741"/>
    </source>
</evidence>
<comment type="similarity">
    <text evidence="2">Belongs to the ABC transporter superfamily. ABCC family. Conjugate transporter (TC 3.A.1.208) subfamily.</text>
</comment>
<evidence type="ECO:0000256" key="10">
    <source>
        <dbReference type="SAM" id="MobiDB-lite"/>
    </source>
</evidence>
<dbReference type="FunFam" id="3.40.50.300:FF:000074">
    <property type="entry name" value="Multidrug resistance-associated protein 5 isoform 1"/>
    <property type="match status" value="1"/>
</dbReference>
<evidence type="ECO:0000256" key="11">
    <source>
        <dbReference type="SAM" id="Phobius"/>
    </source>
</evidence>
<feature type="transmembrane region" description="Helical" evidence="11">
    <location>
        <begin position="162"/>
        <end position="181"/>
    </location>
</feature>
<dbReference type="GO" id="GO:0005524">
    <property type="term" value="F:ATP binding"/>
    <property type="evidence" value="ECO:0007669"/>
    <property type="project" value="UniProtKB-KW"/>
</dbReference>
<dbReference type="Pfam" id="PF00664">
    <property type="entry name" value="ABC_membrane"/>
    <property type="match status" value="1"/>
</dbReference>
<dbReference type="InterPro" id="IPR003439">
    <property type="entry name" value="ABC_transporter-like_ATP-bd"/>
</dbReference>
<organism evidence="14 15">
    <name type="scientific">Littorina saxatilis</name>
    <dbReference type="NCBI Taxonomy" id="31220"/>
    <lineage>
        <taxon>Eukaryota</taxon>
        <taxon>Metazoa</taxon>
        <taxon>Spiralia</taxon>
        <taxon>Lophotrochozoa</taxon>
        <taxon>Mollusca</taxon>
        <taxon>Gastropoda</taxon>
        <taxon>Caenogastropoda</taxon>
        <taxon>Littorinimorpha</taxon>
        <taxon>Littorinoidea</taxon>
        <taxon>Littorinidae</taxon>
        <taxon>Littorina</taxon>
    </lineage>
</organism>
<dbReference type="EMBL" id="JBAMIC010000010">
    <property type="protein sequence ID" value="KAK7101674.1"/>
    <property type="molecule type" value="Genomic_DNA"/>
</dbReference>
<evidence type="ECO:0000256" key="8">
    <source>
        <dbReference type="ARBA" id="ARBA00022989"/>
    </source>
</evidence>
<reference evidence="14 15" key="1">
    <citation type="submission" date="2024-02" db="EMBL/GenBank/DDBJ databases">
        <title>Chromosome-scale genome assembly of the rough periwinkle Littorina saxatilis.</title>
        <authorList>
            <person name="De Jode A."/>
            <person name="Faria R."/>
            <person name="Formenti G."/>
            <person name="Sims Y."/>
            <person name="Smith T.P."/>
            <person name="Tracey A."/>
            <person name="Wood J.M.D."/>
            <person name="Zagrodzka Z.B."/>
            <person name="Johannesson K."/>
            <person name="Butlin R.K."/>
            <person name="Leder E.H."/>
        </authorList>
    </citation>
    <scope>NUCLEOTIDE SEQUENCE [LARGE SCALE GENOMIC DNA]</scope>
    <source>
        <strain evidence="14">Snail1</strain>
        <tissue evidence="14">Muscle</tissue>
    </source>
</reference>
<dbReference type="InterPro" id="IPR027417">
    <property type="entry name" value="P-loop_NTPase"/>
</dbReference>
<evidence type="ECO:0000256" key="4">
    <source>
        <dbReference type="ARBA" id="ARBA00022692"/>
    </source>
</evidence>
<evidence type="ECO:0000256" key="9">
    <source>
        <dbReference type="ARBA" id="ARBA00023136"/>
    </source>
</evidence>
<feature type="transmembrane region" description="Helical" evidence="11">
    <location>
        <begin position="255"/>
        <end position="277"/>
    </location>
</feature>
<evidence type="ECO:0000313" key="14">
    <source>
        <dbReference type="EMBL" id="KAK7101674.1"/>
    </source>
</evidence>
<evidence type="ECO:0000256" key="1">
    <source>
        <dbReference type="ARBA" id="ARBA00004128"/>
    </source>
</evidence>
<accession>A0AAN9GBM9</accession>
<gene>
    <name evidence="14" type="ORF">V1264_020016</name>
</gene>
<evidence type="ECO:0000313" key="15">
    <source>
        <dbReference type="Proteomes" id="UP001374579"/>
    </source>
</evidence>
<dbReference type="InterPro" id="IPR036640">
    <property type="entry name" value="ABC1_TM_sf"/>
</dbReference>
<dbReference type="CDD" id="cd03244">
    <property type="entry name" value="ABCC_MRP_domain2"/>
    <property type="match status" value="1"/>
</dbReference>
<dbReference type="GO" id="GO:0005774">
    <property type="term" value="C:vacuolar membrane"/>
    <property type="evidence" value="ECO:0007669"/>
    <property type="project" value="UniProtKB-SubCell"/>
</dbReference>
<feature type="region of interest" description="Disordered" evidence="10">
    <location>
        <begin position="1"/>
        <end position="82"/>
    </location>
</feature>
<keyword evidence="7" id="KW-0067">ATP-binding</keyword>
<evidence type="ECO:0000256" key="7">
    <source>
        <dbReference type="ARBA" id="ARBA00022840"/>
    </source>
</evidence>
<dbReference type="PANTHER" id="PTHR24223">
    <property type="entry name" value="ATP-BINDING CASSETTE SUB-FAMILY C"/>
    <property type="match status" value="1"/>
</dbReference>
<dbReference type="Pfam" id="PF00005">
    <property type="entry name" value="ABC_tran"/>
    <property type="match status" value="1"/>
</dbReference>
<keyword evidence="3" id="KW-0813">Transport</keyword>
<dbReference type="Gene3D" id="3.40.50.300">
    <property type="entry name" value="P-loop containing nucleotide triphosphate hydrolases"/>
    <property type="match status" value="1"/>
</dbReference>
<dbReference type="InterPro" id="IPR050173">
    <property type="entry name" value="ABC_transporter_C-like"/>
</dbReference>
<proteinExistence type="inferred from homology"/>
<dbReference type="PROSITE" id="PS50929">
    <property type="entry name" value="ABC_TM1F"/>
    <property type="match status" value="1"/>
</dbReference>
<evidence type="ECO:0000256" key="3">
    <source>
        <dbReference type="ARBA" id="ARBA00022448"/>
    </source>
</evidence>
<dbReference type="Proteomes" id="UP001374579">
    <property type="component" value="Unassembled WGS sequence"/>
</dbReference>
<dbReference type="FunFam" id="1.20.1560.10:FF:000013">
    <property type="entry name" value="ABC transporter C family member 2"/>
    <property type="match status" value="1"/>
</dbReference>
<feature type="compositionally biased region" description="Acidic residues" evidence="10">
    <location>
        <begin position="20"/>
        <end position="35"/>
    </location>
</feature>
<feature type="domain" description="ABC transporter" evidence="12">
    <location>
        <begin position="441"/>
        <end position="675"/>
    </location>
</feature>
<feature type="domain" description="ABC transmembrane type-1" evidence="13">
    <location>
        <begin position="163"/>
        <end position="404"/>
    </location>
</feature>
<feature type="compositionally biased region" description="Basic and acidic residues" evidence="10">
    <location>
        <begin position="46"/>
        <end position="56"/>
    </location>
</feature>
<keyword evidence="9 11" id="KW-0472">Membrane</keyword>
<sequence length="685" mass="76461">MKEKILHRLESVTKDSNEGSSEDSEDSAESSIDNDDVIRALLQSPTREETRSHEMGSSDVSGSSSDADDVEEDNAGSANTKKGVLVEDEEYKVQHATLQTFKEYARAVGYGWVVALVLLDMLQQTVERGSGVSLTRWTDDPQLGNLTALPADSEQRARLNNYYLAVYAGFGLIHAVSTLVFKLTQEMRQVVVARVLHNRMLSRVLRAPMRFFDTTPVGRIVSRFSSDLYIMDTELSDTMAWAVNSVIGIVSKMAIICYITPFFVLLIFPIAAVFYYVQVVYVPTMRQLERFQSKVRSTIYSFFSETLGGAAVVRAYGVQQRFMVEFQRRLDLSSSARFAWACCGQWLNVRMESMGTVVVGAVVVSAVTLRDTMTAGMVGLAVSVALDMTETVRHMVRMVSWVQTDIVSVDRVKEYSEMTVEADWRRGETTPKASWPEHGEIEINDLALRYREGLDLVLKGINVHIKAGEKVGIVGRTGAGKSSLTLALFRLVEPARGTVRIDDLDTNDLGLHDLRSRLTILPQDPVIFAGSLRMNLDPFTHYKDAEVWESLKYAHLSDFVSGLKDQLDHECGEGGENLSVGQRQLVCLARTLLHKTRVLVLDEATAAVDMETDDLIQRTIRSQFTHCTVLTIAHRLNTVIDYDKILVLDKGQVVEFDSPGQLMDDPHSVFHHMVKKAGLLAKKPS</sequence>
<evidence type="ECO:0000259" key="12">
    <source>
        <dbReference type="PROSITE" id="PS50893"/>
    </source>
</evidence>
<dbReference type="GO" id="GO:0140359">
    <property type="term" value="F:ABC-type transporter activity"/>
    <property type="evidence" value="ECO:0007669"/>
    <property type="project" value="InterPro"/>
</dbReference>
<feature type="compositionally biased region" description="Basic and acidic residues" evidence="10">
    <location>
        <begin position="1"/>
        <end position="17"/>
    </location>
</feature>
<dbReference type="AlphaFoldDB" id="A0AAN9GBM9"/>
<dbReference type="InterPro" id="IPR003593">
    <property type="entry name" value="AAA+_ATPase"/>
</dbReference>
<dbReference type="SMART" id="SM00382">
    <property type="entry name" value="AAA"/>
    <property type="match status" value="1"/>
</dbReference>
<evidence type="ECO:0000256" key="5">
    <source>
        <dbReference type="ARBA" id="ARBA00022737"/>
    </source>
</evidence>
<keyword evidence="4 11" id="KW-0812">Transmembrane</keyword>
<comment type="caution">
    <text evidence="14">The sequence shown here is derived from an EMBL/GenBank/DDBJ whole genome shotgun (WGS) entry which is preliminary data.</text>
</comment>
<keyword evidence="6" id="KW-0547">Nucleotide-binding</keyword>
<dbReference type="Gene3D" id="1.20.1560.10">
    <property type="entry name" value="ABC transporter type 1, transmembrane domain"/>
    <property type="match status" value="1"/>
</dbReference>
<keyword evidence="15" id="KW-1185">Reference proteome</keyword>
<dbReference type="PROSITE" id="PS00211">
    <property type="entry name" value="ABC_TRANSPORTER_1"/>
    <property type="match status" value="1"/>
</dbReference>
<keyword evidence="5" id="KW-0677">Repeat</keyword>
<feature type="transmembrane region" description="Helical" evidence="11">
    <location>
        <begin position="297"/>
        <end position="318"/>
    </location>
</feature>
<dbReference type="GO" id="GO:0016887">
    <property type="term" value="F:ATP hydrolysis activity"/>
    <property type="evidence" value="ECO:0007669"/>
    <property type="project" value="InterPro"/>
</dbReference>
<comment type="subcellular location">
    <subcellularLocation>
        <location evidence="1">Vacuole membrane</location>
        <topology evidence="1">Multi-pass membrane protein</topology>
    </subcellularLocation>
</comment>
<dbReference type="InterPro" id="IPR011527">
    <property type="entry name" value="ABC1_TM_dom"/>
</dbReference>
<evidence type="ECO:0000259" key="13">
    <source>
        <dbReference type="PROSITE" id="PS50929"/>
    </source>
</evidence>
<dbReference type="SUPFAM" id="SSF90123">
    <property type="entry name" value="ABC transporter transmembrane region"/>
    <property type="match status" value="1"/>
</dbReference>